<protein>
    <recommendedName>
        <fullName evidence="1">AB hydrolase-1 domain-containing protein</fullName>
    </recommendedName>
</protein>
<dbReference type="InterPro" id="IPR000639">
    <property type="entry name" value="Epox_hydrolase-like"/>
</dbReference>
<feature type="domain" description="AB hydrolase-1" evidence="1">
    <location>
        <begin position="20"/>
        <end position="139"/>
    </location>
</feature>
<evidence type="ECO:0000259" key="1">
    <source>
        <dbReference type="Pfam" id="PF00561"/>
    </source>
</evidence>
<dbReference type="InterPro" id="IPR050266">
    <property type="entry name" value="AB_hydrolase_sf"/>
</dbReference>
<dbReference type="EMBL" id="CP016808">
    <property type="protein sequence ID" value="ANY70848.1"/>
    <property type="molecule type" value="Genomic_DNA"/>
</dbReference>
<dbReference type="PANTHER" id="PTHR43798">
    <property type="entry name" value="MONOACYLGLYCEROL LIPASE"/>
    <property type="match status" value="1"/>
</dbReference>
<dbReference type="AlphaFoldDB" id="A0A1B2DT02"/>
<reference evidence="2" key="1">
    <citation type="submission" date="2016-08" db="EMBL/GenBank/DDBJ databases">
        <title>Complete Genome Seqeunce of Paenibacillus sp. BIHB 4019 from tea rhizoplane.</title>
        <authorList>
            <person name="Thakur R."/>
            <person name="Swarnkar M.K."/>
            <person name="Gulati A."/>
        </authorList>
    </citation>
    <scope>NUCLEOTIDE SEQUENCE [LARGE SCALE GENOMIC DNA]</scope>
    <source>
        <strain evidence="2">BIHB4019</strain>
    </source>
</reference>
<dbReference type="GO" id="GO:0003824">
    <property type="term" value="F:catalytic activity"/>
    <property type="evidence" value="ECO:0007669"/>
    <property type="project" value="InterPro"/>
</dbReference>
<organism evidence="2">
    <name type="scientific">Paenibacillus sp. BIHB 4019</name>
    <dbReference type="NCBI Taxonomy" id="1870819"/>
    <lineage>
        <taxon>Bacteria</taxon>
        <taxon>Bacillati</taxon>
        <taxon>Bacillota</taxon>
        <taxon>Bacilli</taxon>
        <taxon>Bacillales</taxon>
        <taxon>Paenibacillaceae</taxon>
        <taxon>Paenibacillus</taxon>
    </lineage>
</organism>
<accession>A0A1B2DT02</accession>
<dbReference type="PRINTS" id="PR00412">
    <property type="entry name" value="EPOXHYDRLASE"/>
</dbReference>
<sequence length="258" mass="29059">MSYRNSSIAYQFLPNPGKQTLLFLHPAFADHRVFCKQTSYFKSGYQVIALDMPGHGRSQVHGTKVTLKDMPHIVAAVLDKHNIAACHVVGVSLGSLAAQAFADRFNERVLSVTIVGGYSIHRENAEIWKEQKREGLRWLFYFLFSMGRFRRYVTTISCASSYGRDVFARGAKLFNRRSFAAMSGLGDFFTKKDTPVPYHMLLVYGDQDLKVLVDHAHSWHKAETLSQLVLLPGAGHCAQLDAPESFNCILERFIKPVS</sequence>
<name>A0A1B2DT02_9BACL</name>
<dbReference type="GO" id="GO:0016020">
    <property type="term" value="C:membrane"/>
    <property type="evidence" value="ECO:0007669"/>
    <property type="project" value="TreeGrafter"/>
</dbReference>
<dbReference type="InterPro" id="IPR029058">
    <property type="entry name" value="AB_hydrolase_fold"/>
</dbReference>
<proteinExistence type="predicted"/>
<dbReference type="InterPro" id="IPR000073">
    <property type="entry name" value="AB_hydrolase_1"/>
</dbReference>
<dbReference type="PANTHER" id="PTHR43798:SF33">
    <property type="entry name" value="HYDROLASE, PUTATIVE (AFU_ORTHOLOGUE AFUA_2G14860)-RELATED"/>
    <property type="match status" value="1"/>
</dbReference>
<dbReference type="Gene3D" id="3.40.50.1820">
    <property type="entry name" value="alpha/beta hydrolase"/>
    <property type="match status" value="1"/>
</dbReference>
<evidence type="ECO:0000313" key="2">
    <source>
        <dbReference type="EMBL" id="ANY70848.1"/>
    </source>
</evidence>
<dbReference type="PRINTS" id="PR00111">
    <property type="entry name" value="ABHYDROLASE"/>
</dbReference>
<dbReference type="Pfam" id="PF00561">
    <property type="entry name" value="Abhydrolase_1"/>
    <property type="match status" value="1"/>
</dbReference>
<dbReference type="SUPFAM" id="SSF53474">
    <property type="entry name" value="alpha/beta-Hydrolases"/>
    <property type="match status" value="1"/>
</dbReference>
<gene>
    <name evidence="2" type="ORF">BBD42_19370</name>
</gene>